<feature type="region of interest" description="Disordered" evidence="2">
    <location>
        <begin position="162"/>
        <end position="218"/>
    </location>
</feature>
<feature type="region of interest" description="Disordered" evidence="2">
    <location>
        <begin position="1495"/>
        <end position="1520"/>
    </location>
</feature>
<dbReference type="PANTHER" id="PTHR16166:SF93">
    <property type="entry name" value="INTERMEMBRANE LIPID TRANSFER PROTEIN VPS13"/>
    <property type="match status" value="1"/>
</dbReference>
<keyword evidence="3" id="KW-0812">Transmembrane</keyword>
<protein>
    <recommendedName>
        <fullName evidence="6">Vacuolar protein sorting-associated protein</fullName>
    </recommendedName>
</protein>
<feature type="compositionally biased region" description="Polar residues" evidence="2">
    <location>
        <begin position="189"/>
        <end position="198"/>
    </location>
</feature>
<name>A0AAV9IVN1_CYACA</name>
<dbReference type="PANTHER" id="PTHR16166">
    <property type="entry name" value="VACUOLAR PROTEIN SORTING-ASSOCIATED PROTEIN VPS13"/>
    <property type="match status" value="1"/>
</dbReference>
<feature type="compositionally biased region" description="Low complexity" evidence="2">
    <location>
        <begin position="2082"/>
        <end position="2111"/>
    </location>
</feature>
<feature type="region of interest" description="Disordered" evidence="2">
    <location>
        <begin position="3009"/>
        <end position="3048"/>
    </location>
</feature>
<dbReference type="GO" id="GO:0006623">
    <property type="term" value="P:protein targeting to vacuole"/>
    <property type="evidence" value="ECO:0007669"/>
    <property type="project" value="TreeGrafter"/>
</dbReference>
<evidence type="ECO:0000256" key="3">
    <source>
        <dbReference type="SAM" id="Phobius"/>
    </source>
</evidence>
<evidence type="ECO:0000313" key="5">
    <source>
        <dbReference type="Proteomes" id="UP001301350"/>
    </source>
</evidence>
<dbReference type="EMBL" id="JANCYW010000007">
    <property type="protein sequence ID" value="KAK4536138.1"/>
    <property type="molecule type" value="Genomic_DNA"/>
</dbReference>
<gene>
    <name evidence="4" type="ORF">CDCA_CDCA07G2163</name>
</gene>
<feature type="transmembrane region" description="Helical" evidence="3">
    <location>
        <begin position="3473"/>
        <end position="3497"/>
    </location>
</feature>
<comment type="caution">
    <text evidence="4">The sequence shown here is derived from an EMBL/GenBank/DDBJ whole genome shotgun (WGS) entry which is preliminary data.</text>
</comment>
<dbReference type="Proteomes" id="UP001301350">
    <property type="component" value="Unassembled WGS sequence"/>
</dbReference>
<evidence type="ECO:0000313" key="4">
    <source>
        <dbReference type="EMBL" id="KAK4536138.1"/>
    </source>
</evidence>
<accession>A0AAV9IVN1</accession>
<keyword evidence="3" id="KW-0472">Membrane</keyword>
<feature type="compositionally biased region" description="Low complexity" evidence="2">
    <location>
        <begin position="1502"/>
        <end position="1514"/>
    </location>
</feature>
<sequence>MLARLARAIFGPVLRWLFPGIRLEGLRLSLEGGVLELRDVDLPESVLRLTPIRLPFRIVRCGIGTLRVRIPWQELRRWSERRTIGGSGWAARWSAATATEAAANVTVEIEDVTLLLSSDEDERMETRWERYVYQRLWHHLKMAKVREYEKLGARQVHLADADDALDGGRSSAESDEREESLLDAEEQEPSSTEFQDASATDADQAGAGKAESPAPASETVAAEELSEELAEILMAMRDSTFVQALLNTKISMKRAVVRIEQDLRDASTTATTTARSPWAASIAFDSLYIYSMEEMLQDLFRGAHDSASVSVTVPPAYDSLENTLWRALLVSGFRCRLRRHDASLADVAAAGPMSAAEWAAVHHRAGPSEDDANFIRPTDVLMFTGINLAALELPSDASADGSRPAEPVLVSFQMTIEKLPLQVSPPVLQTLVSLSEYLTRWTLRTKHRHRYAAPLWRPDRAPRPWWRYALRCVSGEMHRRRAANGTLDLHAVQRHAQLQRLYFALYRAHLYGHSCPRGLFGRVVGRLGQLLPPPPPSSSSLWSPSRSLLPAWEAEDATRKWRRWPRRLAGQLAFLEECLSIDCLLNARLLVRVLERAQRRHGAAETAPDETVRFPGHRWWAGLLPKPTLSAPVNSVASLYRAAWSEALSLYSGATLFTGNVVSAMERSLPLRADFRFEQLQMDVMLVQGGRALPPLASLRVHGISVLLRDRGGVTPLRLQVDVELVEMPPLLRILRPGEWGESGSRSRSGRRRYALSLAVEVAKGVGRTSRRGVDSGASALSPSACRLWLSPVEIHLDAALLRALVAFVSPLVQTTHEAPHIFGAGLWNRADGAHLTIWAPLAVDVQCHWVHVVYCEQLLLVAERVGLTRSPEDVRDAPLVFSVASVYVKHTAAANATAALVATDRFADAVSHYLLEPLPLVLEWHDAGDASSAPGQQRLKVCIAAPVVVSCPLEALPRLTDLMMEGARLFTPANWCAAVELAGSVDWLASGAVRVRGSGAYQSVDGLLMWAAVCPDGALRMWRLGQEPTAAPAVEQRLRRGTCDSERGTRADSTSTSIWLPLGEESDVTLALASPSAARRWQLALSEAVTYCDYRLFTAEWLSSSPLSPPFRPLASGRPSGVSAAEIAYSPVDFALTVELPFGVSMSVGESPRPDRSMGAEGHGAPGMSLEVARARLTAQPATYASHQLRARVELAPVSIHFHDVDSVGSAVHYRVVEVLSTAAAAVWDARATAIDVAVSLDVRDGAAKTDVALGPVELSIDHRWLVPLLRIARFTVRNMQQAGGAVGRMHGTGAEMGRIELRSASRWLRALRRIRHARCIVRFVRWLVERRDAIILSRTAVPVDDSWPGTPLRKVVSAADLESLRLFITSPDAQIGTFGELRLTGFHAALQAFVSGSLQADMRIVQLELRDLLDTQSDPAGALRFRFDALHGGEPLQMRFRADDAARGDARIEMSTPRPHITYVHAFYVALAGTIVAVETLLRAEVGIVERETAAPTTDSSSSLREALPSSPTNTGGQLHLQLQCASPTVFFPSGAPDDESVIVNTHMATLTVRGTRFATSTSRRRFTEWHELAFDADVRGVGARCRAPASAPGSFIFLEPANFTASILIGESDANIMAAVSPRRPPGVWVHLEASCTTMQVRTSPAVVSALAAVVVSNLLQQYGQQALPYSPALPMTFSFDLAFDACDIHLEAEDVGVGVDAPTDPDEDGEDEGEAVAAGLSGHDLRRSLSDIASTLVDVDRLSERGLLHCGGFRGIFTTRLPMGESEGMFTLEQMAIGCADRGPADMPKPAPSAARPVTTPYDLLSGAAISLSVHADAVSGSRFEFSTPQKLSVRPGVPSTLCTLDALFQIVQALGDAADRLRTHVMRMMQLQPAERAVSTDASWEAVALHLQLTELEVALMDAHHLPGCYCGLGARLGVDLAVETRAGALRLWDSSVRRLQLFRVGWLERAPTAVYAYDLTEAPYDASLRIEEAVPDAVPAVEIYASRLGVRIGWDDLRLCRRAAADTLDPLYRIAQERGLQRALWAQRQALAKQPTAAAQLPSARSTDSRRSSDSDSGATSRPPPPPSARAHARSSEGVSARASSSSLPPAAEPSSRASEPRAAPTDTAEPVDWRGAIEPMRLSVLHTGHEFAYSVADAAVSVDSLSIEYQRSSHSVSVQLAAACGVKTFAIDRYVWEDLVDPFTATLEMLVRPPRDLSTGLLGVGVTISNAVELTVTDSLLKSLASANEQQPSAAATTDAAALPTCLERWLRPRAEINRLRFRNATEIGWVLERRSGDAHLALPPLSSIERQAPLSSESTLRYQTDAARRADRYRVHLRARELTTYDSAVVVADLGHYGRRHYRLLPSDRATVPRALDIAVSAVASAGGNRVCIDSAHRIHNATSETWTLLLSVSRPTTSTYPPSALPAAEALWTALAEAVSMAEPGYSSTRAIDDDAEDDIRLRAYTPLSRNDQELRLRAVLSAGASLPLPIAWAVLDGTARLALPEDDEDGRDALRQSNPLSGDILENTALSSGTRGVTLRLGDPVQRAVYAVARCWSESGPDAPYELQLVPVLALCNRLPLSAAYTLEQNGRVVAQGCLRSGQTVDSPAFDDGRAWRLTWVLEGEYRRDPVNARYERVPGAEALRAGGEQRAVVSYRSAHTGRRYQVYHGVGYRMEYGTTALWTFSIGAHCWVMNFTGAPVLALPTAPRSMVRRALPTGRRQRIGHRTHLDLLPVRETPLPSCAPALQWLLRPPTGRMYASFYTPVQSLGTTSGVLERLPVIVYRQPHPEFAGSTLTSLHPQVLVRNESTFAMVVSTRSRATGDAAVSVPQQHTRPLRYASGSTQPGFWFERPFLYAGVVDEEVAAAAGETVSWSSSIPLEYDGEFTVRIVARRLRWTDHLGVQVMPDDGGSPAADGQAEEGVGGLAPADHPRLECLLRVRITSNELGQKVVVFADEQVVRPRFAIVNRTSCSVLYKWSFWRMQARYEQVPPHKTRVVCPGRPGPYHLIACLERGAAASGRRRRRRTRPRRYDLSEPQPFETISVPGHRRGEQSVTADAASRQTSSALLVRPEVCFVSGATTQLVFRRVQPSVDEEQEAAVARHSAATSRRLRRSDAVQLLLRIRVCRAAASLVMRDRRRQQPFFELTYASVSDVELSFQAAGGESSLQLTVGKMQCDNTLPMYAWPVVVTSTETPSVVCAARWTEHAGGRHVYEFTVRLAELHVMLDDSLLWQLLQVGRDALRALTGGSSSSSNNNNNNIAGRPRSVESTDLLAFDDAEALWRRLSEGEVRERADATFFNYIHVGRLRIRLSFKTSQEGAATKTTAEQRSALYSAGLLLTEVDGALILVSSFHMRQVHAPVATVMERVLYHIVWRSLLGSYNVVGGLSFLGDPVGLLSELREGTFDFFNEPVSGALESADALWSGFRRGTLSLGQAITFALTQPIAKLTGSAARGLGTASLNQTYVRVRARQERTLGEPDDLFFGLVQAMVAAGAAVGAALAGVFVEPVRGYRQAGARGFAVGLVAGLWGWLPLFVAAVLVSVSKLAEGMRNQNRVDRLHRARLRDPRVLLGLDEADGSGRPVPPYSEYLARGQQVLHTVRSGAFASERYGMHVEFDMEQLPALAPWVHTGRSQPGSTSVMRQLPAMLILSDRRLVAVNANNELLWQVRLRRLQQLRCLPGPDGCLLVALTHRVARRQELATEWVVAPPTTQESPSLEEFVALVGAAPREEATPVPYKLQTVSADHHQVVVNVHPNE</sequence>
<keyword evidence="3" id="KW-1133">Transmembrane helix</keyword>
<evidence type="ECO:0000256" key="1">
    <source>
        <dbReference type="ARBA" id="ARBA00006545"/>
    </source>
</evidence>
<proteinExistence type="inferred from homology"/>
<keyword evidence="5" id="KW-1185">Reference proteome</keyword>
<feature type="compositionally biased region" description="Acidic residues" evidence="2">
    <location>
        <begin position="173"/>
        <end position="188"/>
    </location>
</feature>
<evidence type="ECO:0000256" key="2">
    <source>
        <dbReference type="SAM" id="MobiDB-lite"/>
    </source>
</evidence>
<feature type="region of interest" description="Disordered" evidence="2">
    <location>
        <begin position="2041"/>
        <end position="2121"/>
    </location>
</feature>
<feature type="transmembrane region" description="Helical" evidence="3">
    <location>
        <begin position="3509"/>
        <end position="3534"/>
    </location>
</feature>
<feature type="compositionally biased region" description="Basic residues" evidence="2">
    <location>
        <begin position="3010"/>
        <end position="3019"/>
    </location>
</feature>
<comment type="similarity">
    <text evidence="1">Belongs to the VPS13 family.</text>
</comment>
<dbReference type="InterPro" id="IPR026847">
    <property type="entry name" value="VPS13"/>
</dbReference>
<dbReference type="GO" id="GO:0045053">
    <property type="term" value="P:protein retention in Golgi apparatus"/>
    <property type="evidence" value="ECO:0007669"/>
    <property type="project" value="TreeGrafter"/>
</dbReference>
<organism evidence="4 5">
    <name type="scientific">Cyanidium caldarium</name>
    <name type="common">Red alga</name>
    <dbReference type="NCBI Taxonomy" id="2771"/>
    <lineage>
        <taxon>Eukaryota</taxon>
        <taxon>Rhodophyta</taxon>
        <taxon>Bangiophyceae</taxon>
        <taxon>Cyanidiales</taxon>
        <taxon>Cyanidiaceae</taxon>
        <taxon>Cyanidium</taxon>
    </lineage>
</organism>
<reference evidence="4 5" key="1">
    <citation type="submission" date="2022-07" db="EMBL/GenBank/DDBJ databases">
        <title>Genome-wide signatures of adaptation to extreme environments.</title>
        <authorList>
            <person name="Cho C.H."/>
            <person name="Yoon H.S."/>
        </authorList>
    </citation>
    <scope>NUCLEOTIDE SEQUENCE [LARGE SCALE GENOMIC DNA]</scope>
    <source>
        <strain evidence="4 5">DBV 063 E5</strain>
    </source>
</reference>
<evidence type="ECO:0008006" key="6">
    <source>
        <dbReference type="Google" id="ProtNLM"/>
    </source>
</evidence>